<dbReference type="Pfam" id="PF03631">
    <property type="entry name" value="Virul_fac_BrkB"/>
    <property type="match status" value="1"/>
</dbReference>
<organism evidence="8 9">
    <name type="scientific">Ancylobacter aquaticus</name>
    <dbReference type="NCBI Taxonomy" id="100"/>
    <lineage>
        <taxon>Bacteria</taxon>
        <taxon>Pseudomonadati</taxon>
        <taxon>Pseudomonadota</taxon>
        <taxon>Alphaproteobacteria</taxon>
        <taxon>Hyphomicrobiales</taxon>
        <taxon>Xanthobacteraceae</taxon>
        <taxon>Ancylobacter</taxon>
    </lineage>
</organism>
<feature type="compositionally biased region" description="Pro residues" evidence="6">
    <location>
        <begin position="56"/>
        <end position="68"/>
    </location>
</feature>
<dbReference type="PANTHER" id="PTHR30213:SF0">
    <property type="entry name" value="UPF0761 MEMBRANE PROTEIN YIHY"/>
    <property type="match status" value="1"/>
</dbReference>
<gene>
    <name evidence="8" type="ORF">EV667_3689</name>
</gene>
<keyword evidence="2" id="KW-1003">Cell membrane</keyword>
<keyword evidence="3 7" id="KW-0812">Transmembrane</keyword>
<evidence type="ECO:0000256" key="5">
    <source>
        <dbReference type="ARBA" id="ARBA00023136"/>
    </source>
</evidence>
<feature type="transmembrane region" description="Helical" evidence="7">
    <location>
        <begin position="273"/>
        <end position="292"/>
    </location>
</feature>
<evidence type="ECO:0000313" key="9">
    <source>
        <dbReference type="Proteomes" id="UP000295030"/>
    </source>
</evidence>
<reference evidence="8 9" key="1">
    <citation type="submission" date="2019-03" db="EMBL/GenBank/DDBJ databases">
        <title>Genomic Encyclopedia of Type Strains, Phase IV (KMG-IV): sequencing the most valuable type-strain genomes for metagenomic binning, comparative biology and taxonomic classification.</title>
        <authorList>
            <person name="Goeker M."/>
        </authorList>
    </citation>
    <scope>NUCLEOTIDE SEQUENCE [LARGE SCALE GENOMIC DNA]</scope>
    <source>
        <strain evidence="8 9">DSM 101</strain>
    </source>
</reference>
<dbReference type="GO" id="GO:0005886">
    <property type="term" value="C:plasma membrane"/>
    <property type="evidence" value="ECO:0007669"/>
    <property type="project" value="UniProtKB-SubCell"/>
</dbReference>
<feature type="compositionally biased region" description="Low complexity" evidence="6">
    <location>
        <begin position="71"/>
        <end position="81"/>
    </location>
</feature>
<sequence length="398" mass="42246">MGIGVGVGVGVGMAMRGETGMGTGDRRAIWGAALTGAVIGAYAGAALRPRRQGPTPNGPTPNGPTPHDPAPDGAHASAAAARLERARGRTATNPAQIPRRGWRDILLRTAKNFFADRVLGLAAGVTFYTLLATFPALAAIISLYGLFLDPSTIQGQLEAASWVLPSGAIEVMRDQIARLTATGTSGLGWRFVFSLGVALWSANAATKAMIEALNIAYQEDERRSFFHFTLVTLGFTLCAVLFAVLALASVVVLPLVLNVLDIPGGTERMISLLRWPALAVVVAFLITVVYRFGPSRERPKWRWVSMGSALAALLWLATSAGFSWYVSHFASYEQTYGSLGAVIGFMVWIWLSMTVLLLGAELNAEIEHQTARDTTTGAPLPMGLRGARVADTIGAAQP</sequence>
<comment type="caution">
    <text evidence="8">The sequence shown here is derived from an EMBL/GenBank/DDBJ whole genome shotgun (WGS) entry which is preliminary data.</text>
</comment>
<feature type="transmembrane region" description="Helical" evidence="7">
    <location>
        <begin position="304"/>
        <end position="326"/>
    </location>
</feature>
<keyword evidence="4 7" id="KW-1133">Transmembrane helix</keyword>
<evidence type="ECO:0000256" key="2">
    <source>
        <dbReference type="ARBA" id="ARBA00022475"/>
    </source>
</evidence>
<keyword evidence="5 7" id="KW-0472">Membrane</keyword>
<dbReference type="AlphaFoldDB" id="A0A4V2PIA1"/>
<dbReference type="EMBL" id="SMFY01000003">
    <property type="protein sequence ID" value="TCK23846.1"/>
    <property type="molecule type" value="Genomic_DNA"/>
</dbReference>
<feature type="transmembrane region" description="Helical" evidence="7">
    <location>
        <begin position="338"/>
        <end position="360"/>
    </location>
</feature>
<feature type="transmembrane region" description="Helical" evidence="7">
    <location>
        <begin position="118"/>
        <end position="147"/>
    </location>
</feature>
<evidence type="ECO:0000256" key="4">
    <source>
        <dbReference type="ARBA" id="ARBA00022989"/>
    </source>
</evidence>
<evidence type="ECO:0000313" key="8">
    <source>
        <dbReference type="EMBL" id="TCK23846.1"/>
    </source>
</evidence>
<feature type="transmembrane region" description="Helical" evidence="7">
    <location>
        <begin position="225"/>
        <end position="253"/>
    </location>
</feature>
<feature type="transmembrane region" description="Helical" evidence="7">
    <location>
        <begin position="187"/>
        <end position="205"/>
    </location>
</feature>
<protein>
    <submittedName>
        <fullName evidence="8">Membrane protein</fullName>
    </submittedName>
</protein>
<proteinExistence type="predicted"/>
<evidence type="ECO:0000256" key="3">
    <source>
        <dbReference type="ARBA" id="ARBA00022692"/>
    </source>
</evidence>
<evidence type="ECO:0000256" key="1">
    <source>
        <dbReference type="ARBA" id="ARBA00004651"/>
    </source>
</evidence>
<accession>A0A4V2PIA1</accession>
<dbReference type="PANTHER" id="PTHR30213">
    <property type="entry name" value="INNER MEMBRANE PROTEIN YHJD"/>
    <property type="match status" value="1"/>
</dbReference>
<dbReference type="Proteomes" id="UP000295030">
    <property type="component" value="Unassembled WGS sequence"/>
</dbReference>
<feature type="transmembrane region" description="Helical" evidence="7">
    <location>
        <begin position="28"/>
        <end position="47"/>
    </location>
</feature>
<keyword evidence="9" id="KW-1185">Reference proteome</keyword>
<name>A0A4V2PIA1_ANCAQ</name>
<dbReference type="InterPro" id="IPR017039">
    <property type="entry name" value="Virul_fac_BrkB"/>
</dbReference>
<comment type="subcellular location">
    <subcellularLocation>
        <location evidence="1">Cell membrane</location>
        <topology evidence="1">Multi-pass membrane protein</topology>
    </subcellularLocation>
</comment>
<evidence type="ECO:0000256" key="6">
    <source>
        <dbReference type="SAM" id="MobiDB-lite"/>
    </source>
</evidence>
<dbReference type="NCBIfam" id="TIGR00765">
    <property type="entry name" value="yihY_not_rbn"/>
    <property type="match status" value="1"/>
</dbReference>
<feature type="region of interest" description="Disordered" evidence="6">
    <location>
        <begin position="48"/>
        <end position="94"/>
    </location>
</feature>
<evidence type="ECO:0000256" key="7">
    <source>
        <dbReference type="SAM" id="Phobius"/>
    </source>
</evidence>